<proteinExistence type="predicted"/>
<organism evidence="3 4">
    <name type="scientific">Rotaria socialis</name>
    <dbReference type="NCBI Taxonomy" id="392032"/>
    <lineage>
        <taxon>Eukaryota</taxon>
        <taxon>Metazoa</taxon>
        <taxon>Spiralia</taxon>
        <taxon>Gnathifera</taxon>
        <taxon>Rotifera</taxon>
        <taxon>Eurotatoria</taxon>
        <taxon>Bdelloidea</taxon>
        <taxon>Philodinida</taxon>
        <taxon>Philodinidae</taxon>
        <taxon>Rotaria</taxon>
    </lineage>
</organism>
<keyword evidence="1" id="KW-0677">Repeat</keyword>
<dbReference type="Gene3D" id="2.120.10.30">
    <property type="entry name" value="TolB, C-terminal domain"/>
    <property type="match status" value="2"/>
</dbReference>
<dbReference type="CDD" id="cd05819">
    <property type="entry name" value="NHL"/>
    <property type="match status" value="1"/>
</dbReference>
<dbReference type="InterPro" id="IPR011042">
    <property type="entry name" value="6-blade_b-propeller_TolB-like"/>
</dbReference>
<dbReference type="PANTHER" id="PTHR37162:SF1">
    <property type="entry name" value="BED-TYPE DOMAIN-CONTAINING PROTEIN"/>
    <property type="match status" value="1"/>
</dbReference>
<accession>A0A820TTZ9</accession>
<dbReference type="InterPro" id="IPR012337">
    <property type="entry name" value="RNaseH-like_sf"/>
</dbReference>
<name>A0A820TTZ9_9BILA</name>
<dbReference type="SUPFAM" id="SSF101898">
    <property type="entry name" value="NHL repeat"/>
    <property type="match status" value="1"/>
</dbReference>
<evidence type="ECO:0000313" key="3">
    <source>
        <dbReference type="EMBL" id="CAF4473292.1"/>
    </source>
</evidence>
<dbReference type="AlphaFoldDB" id="A0A820TTZ9"/>
<protein>
    <submittedName>
        <fullName evidence="3">Uncharacterized protein</fullName>
    </submittedName>
</protein>
<dbReference type="Proteomes" id="UP000663862">
    <property type="component" value="Unassembled WGS sequence"/>
</dbReference>
<comment type="caution">
    <text evidence="3">The sequence shown here is derived from an EMBL/GenBank/DDBJ whole genome shotgun (WGS) entry which is preliminary data.</text>
</comment>
<dbReference type="SUPFAM" id="SSF53098">
    <property type="entry name" value="Ribonuclease H-like"/>
    <property type="match status" value="1"/>
</dbReference>
<dbReference type="Pfam" id="PF01436">
    <property type="entry name" value="NHL"/>
    <property type="match status" value="1"/>
</dbReference>
<dbReference type="InterPro" id="IPR001258">
    <property type="entry name" value="NHL_repeat"/>
</dbReference>
<dbReference type="PANTHER" id="PTHR37162">
    <property type="entry name" value="HAT FAMILY DIMERISATION DOMAINCONTAINING PROTEIN-RELATED"/>
    <property type="match status" value="1"/>
</dbReference>
<evidence type="ECO:0000256" key="1">
    <source>
        <dbReference type="ARBA" id="ARBA00022737"/>
    </source>
</evidence>
<dbReference type="EMBL" id="CAJOBQ010001280">
    <property type="protein sequence ID" value="CAF4473292.1"/>
    <property type="molecule type" value="Genomic_DNA"/>
</dbReference>
<sequence>MDDDTDLYLASDKENEIEISEESEPEAATEKSFCSTIKSTTEAKEKNNSSSKTKRLCVFKKQWIKDPKYAGFLQESRSMNDFVTASSVLTKLTAPELAFVYHGVHHGHSYVSQSWTYIGQNISCSKTKARELSVNVLAPFFTSKILQQVKQYRFYSVSFDGSSKRNVKMFPFIINRFTLQSGLVKSVLEVTNQPRETTDDIVASLRDVLKMNGIDIQYITPIGADNTNTNFGHNHSVFSLIKSEVSNLFKGNCYCHILNSSVKISHHLLLVDIESSLSQLYCHFSSSSKRVAELKEYFEFVEEDYLCLLQHIEIRWLTLYISIARLLKVYNPSSAYFLNMDIEDEAKFLFDIQTKNLELQRYGTSIADLHRIITSLLKKLNDRLEQKYFGQQTRILLNAMPEDVHEKLISSFVKYLGSIIQYIHKYYDEHSLLAESVAIFGITEIDQIKFDQIAKCVAILNLAVDHDKLFEEIISLQNTYKEVNSYRESLFVQIEKYVGGHEIKKQMVNEVFEELDDEELVNKILTQAQNHQDSCHKIRPDQLWTFLIIKITTHCDETTKLISYVYSISCSNAFTEDVFSHMKHLWTNSRNSMLSETVAAELKIRLNFLLNIPSDARWDQKGITVAGGHGRGSATNQLSYPYGLFIDDDDEAMIITDYSNHRIVKWKIGEKSGHIVAGGSGQGDRLYQLSYPTDALVDKNTDSLIICDQGNKRVLQWSLSRGTTLGTILKDDIHCYGLATDYQRYLYISDEIRDEVRRYRIGEKSGILVAGGGFGEGHGLKQLNCPTYLFVDQHQTVYVSDSLNHRVMKWHAGAKEGSSVAGGQNVSNARAELWDPKGVFVDASGIVYIADVYNHRVVRWPQGAKQGTVIVGGNYVGARENQFNELRDLSFDRHGNLYTVDHRNHRIQRFSLK</sequence>
<feature type="region of interest" description="Disordered" evidence="2">
    <location>
        <begin position="1"/>
        <end position="33"/>
    </location>
</feature>
<evidence type="ECO:0000256" key="2">
    <source>
        <dbReference type="SAM" id="MobiDB-lite"/>
    </source>
</evidence>
<feature type="compositionally biased region" description="Acidic residues" evidence="2">
    <location>
        <begin position="17"/>
        <end position="27"/>
    </location>
</feature>
<gene>
    <name evidence="3" type="ORF">TSG867_LOCUS18825</name>
</gene>
<evidence type="ECO:0000313" key="4">
    <source>
        <dbReference type="Proteomes" id="UP000663862"/>
    </source>
</evidence>
<reference evidence="3" key="1">
    <citation type="submission" date="2021-02" db="EMBL/GenBank/DDBJ databases">
        <authorList>
            <person name="Nowell W R."/>
        </authorList>
    </citation>
    <scope>NUCLEOTIDE SEQUENCE</scope>
</reference>